<keyword evidence="2" id="KW-1185">Reference proteome</keyword>
<name>A0ACB8SKJ3_9AGAM</name>
<gene>
    <name evidence="1" type="ORF">BV25DRAFT_1921020</name>
</gene>
<accession>A0ACB8SKJ3</accession>
<organism evidence="1 2">
    <name type="scientific">Artomyces pyxidatus</name>
    <dbReference type="NCBI Taxonomy" id="48021"/>
    <lineage>
        <taxon>Eukaryota</taxon>
        <taxon>Fungi</taxon>
        <taxon>Dikarya</taxon>
        <taxon>Basidiomycota</taxon>
        <taxon>Agaricomycotina</taxon>
        <taxon>Agaricomycetes</taxon>
        <taxon>Russulales</taxon>
        <taxon>Auriscalpiaceae</taxon>
        <taxon>Artomyces</taxon>
    </lineage>
</organism>
<evidence type="ECO:0000313" key="1">
    <source>
        <dbReference type="EMBL" id="KAI0056378.1"/>
    </source>
</evidence>
<proteinExistence type="predicted"/>
<dbReference type="EMBL" id="MU277265">
    <property type="protein sequence ID" value="KAI0056378.1"/>
    <property type="molecule type" value="Genomic_DNA"/>
</dbReference>
<reference evidence="1" key="2">
    <citation type="journal article" date="2022" name="New Phytol.">
        <title>Evolutionary transition to the ectomycorrhizal habit in the genomes of a hyperdiverse lineage of mushroom-forming fungi.</title>
        <authorList>
            <person name="Looney B."/>
            <person name="Miyauchi S."/>
            <person name="Morin E."/>
            <person name="Drula E."/>
            <person name="Courty P.E."/>
            <person name="Kohler A."/>
            <person name="Kuo A."/>
            <person name="LaButti K."/>
            <person name="Pangilinan J."/>
            <person name="Lipzen A."/>
            <person name="Riley R."/>
            <person name="Andreopoulos W."/>
            <person name="He G."/>
            <person name="Johnson J."/>
            <person name="Nolan M."/>
            <person name="Tritt A."/>
            <person name="Barry K.W."/>
            <person name="Grigoriev I.V."/>
            <person name="Nagy L.G."/>
            <person name="Hibbett D."/>
            <person name="Henrissat B."/>
            <person name="Matheny P.B."/>
            <person name="Labbe J."/>
            <person name="Martin F.M."/>
        </authorList>
    </citation>
    <scope>NUCLEOTIDE SEQUENCE</scope>
    <source>
        <strain evidence="1">HHB10654</strain>
    </source>
</reference>
<comment type="caution">
    <text evidence="1">The sequence shown here is derived from an EMBL/GenBank/DDBJ whole genome shotgun (WGS) entry which is preliminary data.</text>
</comment>
<sequence length="294" mass="32866">MTPPDAMIRSTCDPPPRPAPVWEHLVWPYSIIARTFTVPGARTLLSLALRCTESEFDNLTWEGLLVNNLPCFPGSISVYTAIEVFQHLAPNEITSADDEIAVLDWLLDSPTARVITQDRWVAYTSGFRAETELRGGVPLPQFFIRPDGAAGIPLHVALDATDETLKEFSRPFVTGHSSIKVRIGWCGYEPWVGQIQLMRQPGEKLRVQKMWVKRQGVEELRMMAVREPVSRATFLRSLAVKVIQFMKTAEEKGPNDKSRAVHRIGTQGVSSADVILMGFVTVSKGSIMPLLRLR</sequence>
<reference evidence="1" key="1">
    <citation type="submission" date="2021-03" db="EMBL/GenBank/DDBJ databases">
        <authorList>
            <consortium name="DOE Joint Genome Institute"/>
            <person name="Ahrendt S."/>
            <person name="Looney B.P."/>
            <person name="Miyauchi S."/>
            <person name="Morin E."/>
            <person name="Drula E."/>
            <person name="Courty P.E."/>
            <person name="Chicoki N."/>
            <person name="Fauchery L."/>
            <person name="Kohler A."/>
            <person name="Kuo A."/>
            <person name="Labutti K."/>
            <person name="Pangilinan J."/>
            <person name="Lipzen A."/>
            <person name="Riley R."/>
            <person name="Andreopoulos W."/>
            <person name="He G."/>
            <person name="Johnson J."/>
            <person name="Barry K.W."/>
            <person name="Grigoriev I.V."/>
            <person name="Nagy L."/>
            <person name="Hibbett D."/>
            <person name="Henrissat B."/>
            <person name="Matheny P.B."/>
            <person name="Labbe J."/>
            <person name="Martin F."/>
        </authorList>
    </citation>
    <scope>NUCLEOTIDE SEQUENCE</scope>
    <source>
        <strain evidence="1">HHB10654</strain>
    </source>
</reference>
<dbReference type="Proteomes" id="UP000814140">
    <property type="component" value="Unassembled WGS sequence"/>
</dbReference>
<protein>
    <submittedName>
        <fullName evidence="1">Uncharacterized protein</fullName>
    </submittedName>
</protein>
<evidence type="ECO:0000313" key="2">
    <source>
        <dbReference type="Proteomes" id="UP000814140"/>
    </source>
</evidence>